<feature type="region of interest" description="Disordered" evidence="6">
    <location>
        <begin position="1"/>
        <end position="78"/>
    </location>
</feature>
<evidence type="ECO:0000256" key="4">
    <source>
        <dbReference type="ARBA" id="ARBA00022833"/>
    </source>
</evidence>
<feature type="compositionally biased region" description="Basic residues" evidence="6">
    <location>
        <begin position="28"/>
        <end position="47"/>
    </location>
</feature>
<dbReference type="InterPro" id="IPR001878">
    <property type="entry name" value="Znf_CCHC"/>
</dbReference>
<dbReference type="AlphaFoldDB" id="A0A8B8E0H1"/>
<sequence length="268" mass="30195">MTRFARASDGNRKRPLDASDWSELKADKSKKRKKEKSLKVKAKKIKAKQSEDKEKESKSAQNEALPPENKLDEPTVKTNNLESRLRNLSQERASELQLKEAYKKVKRSEDRRIKRIQKKQDELVCYNCRGSGHLMADCPEVKRDIEQGTGICFKCGSTEHSSSRCSVRLPPGKFPYAKCFICGETGHLSKQCPDNPKGLYPMGGCCKICESVEHYQRDCPDLQSQQGLKSYCLPTIGAHSSVDAEVDLEDTNPTPTVKKKKGPKTVVF</sequence>
<feature type="domain" description="CCHC-type" evidence="7">
    <location>
        <begin position="125"/>
        <end position="140"/>
    </location>
</feature>
<keyword evidence="4" id="KW-0862">Zinc</keyword>
<dbReference type="Gene3D" id="4.10.60.10">
    <property type="entry name" value="Zinc finger, CCHC-type"/>
    <property type="match status" value="2"/>
</dbReference>
<evidence type="ECO:0000256" key="5">
    <source>
        <dbReference type="PROSITE-ProRule" id="PRU00047"/>
    </source>
</evidence>
<evidence type="ECO:0000313" key="9">
    <source>
        <dbReference type="RefSeq" id="XP_022333730.1"/>
    </source>
</evidence>
<protein>
    <submittedName>
        <fullName evidence="9">Zinc finger CCHC domain-containing protein 9-like</fullName>
    </submittedName>
</protein>
<evidence type="ECO:0000313" key="8">
    <source>
        <dbReference type="Proteomes" id="UP000694844"/>
    </source>
</evidence>
<keyword evidence="1" id="KW-0479">Metal-binding</keyword>
<evidence type="ECO:0000256" key="2">
    <source>
        <dbReference type="ARBA" id="ARBA00022737"/>
    </source>
</evidence>
<dbReference type="SUPFAM" id="SSF57756">
    <property type="entry name" value="Retrovirus zinc finger-like domains"/>
    <property type="match status" value="2"/>
</dbReference>
<name>A0A8B8E0H1_CRAVI</name>
<organism evidence="8 9">
    <name type="scientific">Crassostrea virginica</name>
    <name type="common">Eastern oyster</name>
    <dbReference type="NCBI Taxonomy" id="6565"/>
    <lineage>
        <taxon>Eukaryota</taxon>
        <taxon>Metazoa</taxon>
        <taxon>Spiralia</taxon>
        <taxon>Lophotrochozoa</taxon>
        <taxon>Mollusca</taxon>
        <taxon>Bivalvia</taxon>
        <taxon>Autobranchia</taxon>
        <taxon>Pteriomorphia</taxon>
        <taxon>Ostreida</taxon>
        <taxon>Ostreoidea</taxon>
        <taxon>Ostreidae</taxon>
        <taxon>Crassostrea</taxon>
    </lineage>
</organism>
<dbReference type="RefSeq" id="XP_022333730.1">
    <property type="nucleotide sequence ID" value="XM_022478022.1"/>
</dbReference>
<feature type="compositionally biased region" description="Basic and acidic residues" evidence="6">
    <location>
        <begin position="48"/>
        <end position="58"/>
    </location>
</feature>
<keyword evidence="2" id="KW-0677">Repeat</keyword>
<dbReference type="GeneID" id="111130785"/>
<feature type="compositionally biased region" description="Basic and acidic residues" evidence="6">
    <location>
        <begin position="9"/>
        <end position="27"/>
    </location>
</feature>
<dbReference type="PROSITE" id="PS50158">
    <property type="entry name" value="ZF_CCHC"/>
    <property type="match status" value="2"/>
</dbReference>
<proteinExistence type="predicted"/>
<dbReference type="GO" id="GO:0008270">
    <property type="term" value="F:zinc ion binding"/>
    <property type="evidence" value="ECO:0007669"/>
    <property type="project" value="UniProtKB-KW"/>
</dbReference>
<evidence type="ECO:0000256" key="1">
    <source>
        <dbReference type="ARBA" id="ARBA00022723"/>
    </source>
</evidence>
<keyword evidence="8" id="KW-1185">Reference proteome</keyword>
<dbReference type="OrthoDB" id="3863715at2759"/>
<reference evidence="9" key="1">
    <citation type="submission" date="2025-08" db="UniProtKB">
        <authorList>
            <consortium name="RefSeq"/>
        </authorList>
    </citation>
    <scope>IDENTIFICATION</scope>
    <source>
        <tissue evidence="9">Whole sample</tissue>
    </source>
</reference>
<evidence type="ECO:0000259" key="7">
    <source>
        <dbReference type="PROSITE" id="PS50158"/>
    </source>
</evidence>
<dbReference type="PANTHER" id="PTHR46242:SF1">
    <property type="entry name" value="ZINC FINGER CCHC DOMAIN-CONTAINING PROTEIN 9"/>
    <property type="match status" value="1"/>
</dbReference>
<dbReference type="PANTHER" id="PTHR46242">
    <property type="entry name" value="ZINC FINGER CCHC DOMAIN-CONTAINING PROTEIN 9 ZCCHC9"/>
    <property type="match status" value="1"/>
</dbReference>
<evidence type="ECO:0000256" key="3">
    <source>
        <dbReference type="ARBA" id="ARBA00022771"/>
    </source>
</evidence>
<evidence type="ECO:0000256" key="6">
    <source>
        <dbReference type="SAM" id="MobiDB-lite"/>
    </source>
</evidence>
<feature type="domain" description="CCHC-type" evidence="7">
    <location>
        <begin position="178"/>
        <end position="194"/>
    </location>
</feature>
<dbReference type="InterPro" id="IPR042246">
    <property type="entry name" value="ZCCHC9"/>
</dbReference>
<accession>A0A8B8E0H1</accession>
<dbReference type="Pfam" id="PF00098">
    <property type="entry name" value="zf-CCHC"/>
    <property type="match status" value="3"/>
</dbReference>
<gene>
    <name evidence="9" type="primary">LOC111130785</name>
</gene>
<dbReference type="GO" id="GO:0005730">
    <property type="term" value="C:nucleolus"/>
    <property type="evidence" value="ECO:0007669"/>
    <property type="project" value="TreeGrafter"/>
</dbReference>
<dbReference type="SMART" id="SM00343">
    <property type="entry name" value="ZnF_C2HC"/>
    <property type="match status" value="4"/>
</dbReference>
<keyword evidence="3 5" id="KW-0863">Zinc-finger</keyword>
<dbReference type="FunFam" id="4.10.60.10:FF:000091">
    <property type="entry name" value="Zinc finger CCHC-type-containing 9"/>
    <property type="match status" value="1"/>
</dbReference>
<dbReference type="GO" id="GO:0003676">
    <property type="term" value="F:nucleic acid binding"/>
    <property type="evidence" value="ECO:0007669"/>
    <property type="project" value="InterPro"/>
</dbReference>
<dbReference type="Proteomes" id="UP000694844">
    <property type="component" value="Chromosome 4"/>
</dbReference>
<dbReference type="KEGG" id="cvn:111130785"/>
<dbReference type="InterPro" id="IPR036875">
    <property type="entry name" value="Znf_CCHC_sf"/>
</dbReference>